<evidence type="ECO:0000256" key="1">
    <source>
        <dbReference type="SAM" id="SignalP"/>
    </source>
</evidence>
<keyword evidence="1" id="KW-0732">Signal</keyword>
<organism evidence="2 3">
    <name type="scientific">Kibdelosporangium persicum</name>
    <dbReference type="NCBI Taxonomy" id="2698649"/>
    <lineage>
        <taxon>Bacteria</taxon>
        <taxon>Bacillati</taxon>
        <taxon>Actinomycetota</taxon>
        <taxon>Actinomycetes</taxon>
        <taxon>Pseudonocardiales</taxon>
        <taxon>Pseudonocardiaceae</taxon>
        <taxon>Kibdelosporangium</taxon>
    </lineage>
</organism>
<feature type="chain" id="PRO_5046876207" evidence="1">
    <location>
        <begin position="26"/>
        <end position="154"/>
    </location>
</feature>
<feature type="signal peptide" evidence="1">
    <location>
        <begin position="1"/>
        <end position="25"/>
    </location>
</feature>
<evidence type="ECO:0000313" key="3">
    <source>
        <dbReference type="Proteomes" id="UP000763557"/>
    </source>
</evidence>
<dbReference type="RefSeq" id="WP_173123854.1">
    <property type="nucleotide sequence ID" value="NZ_CBCSGW010000033.1"/>
</dbReference>
<reference evidence="2 3" key="1">
    <citation type="submission" date="2020-01" db="EMBL/GenBank/DDBJ databases">
        <title>Kibdelosporangium persica a novel Actinomycetes from a hot desert in Iran.</title>
        <authorList>
            <person name="Safaei N."/>
            <person name="Zaburannyi N."/>
            <person name="Mueller R."/>
            <person name="Wink J."/>
        </authorList>
    </citation>
    <scope>NUCLEOTIDE SEQUENCE [LARGE SCALE GENOMIC DNA]</scope>
    <source>
        <strain evidence="2 3">4NS15</strain>
    </source>
</reference>
<dbReference type="Proteomes" id="UP000763557">
    <property type="component" value="Unassembled WGS sequence"/>
</dbReference>
<keyword evidence="3" id="KW-1185">Reference proteome</keyword>
<accession>A0ABX2EWV6</accession>
<name>A0ABX2EWV6_9PSEU</name>
<evidence type="ECO:0000313" key="2">
    <source>
        <dbReference type="EMBL" id="NRN63290.1"/>
    </source>
</evidence>
<comment type="caution">
    <text evidence="2">The sequence shown here is derived from an EMBL/GenBank/DDBJ whole genome shotgun (WGS) entry which is preliminary data.</text>
</comment>
<protein>
    <submittedName>
        <fullName evidence="2">Uncharacterized protein</fullName>
    </submittedName>
</protein>
<gene>
    <name evidence="2" type="ORF">GC106_4910</name>
</gene>
<dbReference type="EMBL" id="JAAATY010000001">
    <property type="protein sequence ID" value="NRN63290.1"/>
    <property type="molecule type" value="Genomic_DNA"/>
</dbReference>
<sequence>MFRKSATLAVAVLLAALASGSSASAAQQRLEVQLEPGFFITERDGIWYGSDYVSYNEFTVRAKAPHGRGNVRLFLSLPHQIHVLGHEGDGWTCRDVTGGIECDHHRPIAPGAEWPTLLVRIDPDCERTIRDSFDAYADGNHHFGVPFICYPTGT</sequence>
<proteinExistence type="predicted"/>